<comment type="caution">
    <text evidence="1">The sequence shown here is derived from an EMBL/GenBank/DDBJ whole genome shotgun (WGS) entry which is preliminary data.</text>
</comment>
<evidence type="ECO:0000313" key="1">
    <source>
        <dbReference type="EMBL" id="MDC0695835.1"/>
    </source>
</evidence>
<evidence type="ECO:0008006" key="3">
    <source>
        <dbReference type="Google" id="ProtNLM"/>
    </source>
</evidence>
<organism evidence="1 2">
    <name type="scientific">Klebsiella pasteurii</name>
    <dbReference type="NCBI Taxonomy" id="2587529"/>
    <lineage>
        <taxon>Bacteria</taxon>
        <taxon>Pseudomonadati</taxon>
        <taxon>Pseudomonadota</taxon>
        <taxon>Gammaproteobacteria</taxon>
        <taxon>Enterobacterales</taxon>
        <taxon>Enterobacteriaceae</taxon>
        <taxon>Klebsiella/Raoultella group</taxon>
        <taxon>Klebsiella</taxon>
    </lineage>
</organism>
<name>A0ABT5CXX2_9ENTR</name>
<accession>A0ABT5CXX2</accession>
<gene>
    <name evidence="1" type="ORF">PIK62_24950</name>
</gene>
<proteinExistence type="predicted"/>
<dbReference type="EMBL" id="JAQNDI010000020">
    <property type="protein sequence ID" value="MDC0695835.1"/>
    <property type="molecule type" value="Genomic_DNA"/>
</dbReference>
<sequence>MVRNHPDLLVSLYLYLLLIWSLIAACVRMDGRGQSSAKYFSRAHSRIPPQTRASCGFLFLNAYEIPRRPLRKKSRNHNSSRMAQGFTSCDTLPAIAQKLKSLKSVSHISVWDQMLKPQRWRGLAMCFVPPEKLKSFSTRKPQAGAV</sequence>
<dbReference type="RefSeq" id="WP_272028299.1">
    <property type="nucleotide sequence ID" value="NZ_JAQNDH010000021.1"/>
</dbReference>
<protein>
    <recommendedName>
        <fullName evidence="3">Secreted protein</fullName>
    </recommendedName>
</protein>
<keyword evidence="2" id="KW-1185">Reference proteome</keyword>
<dbReference type="Proteomes" id="UP001221816">
    <property type="component" value="Unassembled WGS sequence"/>
</dbReference>
<evidence type="ECO:0000313" key="2">
    <source>
        <dbReference type="Proteomes" id="UP001221816"/>
    </source>
</evidence>
<reference evidence="1 2" key="1">
    <citation type="submission" date="2023-01" db="EMBL/GenBank/DDBJ databases">
        <authorList>
            <person name="Dale J."/>
        </authorList>
    </citation>
    <scope>NUCLEOTIDE SEQUENCE [LARGE SCALE GENOMIC DNA]</scope>
    <source>
        <strain evidence="1 2">2022EL-01098</strain>
    </source>
</reference>
<dbReference type="PROSITE" id="PS51257">
    <property type="entry name" value="PROKAR_LIPOPROTEIN"/>
    <property type="match status" value="1"/>
</dbReference>